<dbReference type="GO" id="GO:0008234">
    <property type="term" value="F:cysteine-type peptidase activity"/>
    <property type="evidence" value="ECO:0007669"/>
    <property type="project" value="InterPro"/>
</dbReference>
<proteinExistence type="predicted"/>
<feature type="domain" description="Peptidase C39" evidence="12">
    <location>
        <begin position="21"/>
        <end position="140"/>
    </location>
</feature>
<feature type="transmembrane region" description="Helical" evidence="9">
    <location>
        <begin position="310"/>
        <end position="327"/>
    </location>
</feature>
<dbReference type="Gene3D" id="1.20.1560.10">
    <property type="entry name" value="ABC transporter type 1, transmembrane domain"/>
    <property type="match status" value="1"/>
</dbReference>
<evidence type="ECO:0000256" key="4">
    <source>
        <dbReference type="ARBA" id="ARBA00022692"/>
    </source>
</evidence>
<dbReference type="CDD" id="cd02419">
    <property type="entry name" value="Peptidase_C39C"/>
    <property type="match status" value="1"/>
</dbReference>
<accession>A0A553JQH7</accession>
<dbReference type="RefSeq" id="WP_143564134.1">
    <property type="nucleotide sequence ID" value="NZ_BMPL01000006.1"/>
</dbReference>
<gene>
    <name evidence="13" type="ORF">FN961_08535</name>
</gene>
<keyword evidence="5" id="KW-0547">Nucleotide-binding</keyword>
<keyword evidence="8 9" id="KW-0472">Membrane</keyword>
<dbReference type="FunFam" id="3.40.50.300:FF:000299">
    <property type="entry name" value="ABC transporter ATP-binding protein/permease"/>
    <property type="match status" value="1"/>
</dbReference>
<evidence type="ECO:0000256" key="3">
    <source>
        <dbReference type="ARBA" id="ARBA00022475"/>
    </source>
</evidence>
<evidence type="ECO:0000256" key="6">
    <source>
        <dbReference type="ARBA" id="ARBA00022840"/>
    </source>
</evidence>
<dbReference type="SUPFAM" id="SSF90123">
    <property type="entry name" value="ABC transporter transmembrane region"/>
    <property type="match status" value="1"/>
</dbReference>
<dbReference type="PROSITE" id="PS50893">
    <property type="entry name" value="ABC_TRANSPORTER_2"/>
    <property type="match status" value="1"/>
</dbReference>
<evidence type="ECO:0000256" key="7">
    <source>
        <dbReference type="ARBA" id="ARBA00022989"/>
    </source>
</evidence>
<dbReference type="GO" id="GO:0005524">
    <property type="term" value="F:ATP binding"/>
    <property type="evidence" value="ECO:0007669"/>
    <property type="project" value="UniProtKB-KW"/>
</dbReference>
<organism evidence="13 14">
    <name type="scientific">Shewanella hanedai</name>
    <name type="common">Alteromonas hanedai</name>
    <dbReference type="NCBI Taxonomy" id="25"/>
    <lineage>
        <taxon>Bacteria</taxon>
        <taxon>Pseudomonadati</taxon>
        <taxon>Pseudomonadota</taxon>
        <taxon>Gammaproteobacteria</taxon>
        <taxon>Alteromonadales</taxon>
        <taxon>Shewanellaceae</taxon>
        <taxon>Shewanella</taxon>
    </lineage>
</organism>
<evidence type="ECO:0000256" key="5">
    <source>
        <dbReference type="ARBA" id="ARBA00022741"/>
    </source>
</evidence>
<dbReference type="EMBL" id="VKGK01000008">
    <property type="protein sequence ID" value="TRY14735.1"/>
    <property type="molecule type" value="Genomic_DNA"/>
</dbReference>
<evidence type="ECO:0000259" key="11">
    <source>
        <dbReference type="PROSITE" id="PS50929"/>
    </source>
</evidence>
<dbReference type="InterPro" id="IPR003593">
    <property type="entry name" value="AAA+_ATPase"/>
</dbReference>
<evidence type="ECO:0000259" key="12">
    <source>
        <dbReference type="PROSITE" id="PS50990"/>
    </source>
</evidence>
<dbReference type="GO" id="GO:0140359">
    <property type="term" value="F:ABC-type transporter activity"/>
    <property type="evidence" value="ECO:0007669"/>
    <property type="project" value="InterPro"/>
</dbReference>
<keyword evidence="6" id="KW-0067">ATP-binding</keyword>
<dbReference type="Pfam" id="PF00664">
    <property type="entry name" value="ABC_membrane"/>
    <property type="match status" value="1"/>
</dbReference>
<dbReference type="CDD" id="cd18567">
    <property type="entry name" value="ABC_6TM_CvaB_RaxB_like"/>
    <property type="match status" value="1"/>
</dbReference>
<dbReference type="AlphaFoldDB" id="A0A553JQH7"/>
<feature type="transmembrane region" description="Helical" evidence="9">
    <location>
        <begin position="393"/>
        <end position="414"/>
    </location>
</feature>
<dbReference type="GO" id="GO:0016887">
    <property type="term" value="F:ATP hydrolysis activity"/>
    <property type="evidence" value="ECO:0007669"/>
    <property type="project" value="InterPro"/>
</dbReference>
<evidence type="ECO:0000256" key="2">
    <source>
        <dbReference type="ARBA" id="ARBA00022448"/>
    </source>
</evidence>
<dbReference type="InterPro" id="IPR011527">
    <property type="entry name" value="ABC1_TM_dom"/>
</dbReference>
<dbReference type="InterPro" id="IPR039421">
    <property type="entry name" value="Type_1_exporter"/>
</dbReference>
<evidence type="ECO:0000256" key="8">
    <source>
        <dbReference type="ARBA" id="ARBA00023136"/>
    </source>
</evidence>
<dbReference type="GO" id="GO:0034040">
    <property type="term" value="F:ATPase-coupled lipid transmembrane transporter activity"/>
    <property type="evidence" value="ECO:0007669"/>
    <property type="project" value="TreeGrafter"/>
</dbReference>
<dbReference type="SUPFAM" id="SSF52540">
    <property type="entry name" value="P-loop containing nucleoside triphosphate hydrolases"/>
    <property type="match status" value="1"/>
</dbReference>
<comment type="caution">
    <text evidence="13">The sequence shown here is derived from an EMBL/GenBank/DDBJ whole genome shotgun (WGS) entry which is preliminary data.</text>
</comment>
<feature type="domain" description="ABC transmembrane type-1" evidence="11">
    <location>
        <begin position="172"/>
        <end position="453"/>
    </location>
</feature>
<keyword evidence="14" id="KW-1185">Reference proteome</keyword>
<dbReference type="Proteomes" id="UP000318126">
    <property type="component" value="Unassembled WGS sequence"/>
</dbReference>
<dbReference type="Pfam" id="PF03412">
    <property type="entry name" value="Peptidase_C39"/>
    <property type="match status" value="1"/>
</dbReference>
<evidence type="ECO:0000259" key="10">
    <source>
        <dbReference type="PROSITE" id="PS50893"/>
    </source>
</evidence>
<keyword evidence="4 9" id="KW-0812">Transmembrane</keyword>
<feature type="transmembrane region" description="Helical" evidence="9">
    <location>
        <begin position="212"/>
        <end position="236"/>
    </location>
</feature>
<dbReference type="InterPro" id="IPR003439">
    <property type="entry name" value="ABC_transporter-like_ATP-bd"/>
</dbReference>
<dbReference type="PROSITE" id="PS50929">
    <property type="entry name" value="ABC_TM1F"/>
    <property type="match status" value="1"/>
</dbReference>
<dbReference type="OrthoDB" id="9782586at2"/>
<dbReference type="InterPro" id="IPR033838">
    <property type="entry name" value="CvaB_peptidase"/>
</dbReference>
<sequence>MASLIDRINFSGGHVLPVIQQTEAAECGLACMAMIASYYGHNTDMFQLRQLHRVSMKGSTLKGMTDIAGKVGLTHRALKCDLDAVNQLRTPCILHWNLDHFVVLKKVSGNRYYLHDPALGERTCTKEELSASFTGVAMEFTPSGNFKVQEEPTKATLSSFWSNLVGWKRSLLTVFLFSMLLQSFILVTPIYMQLTVDDVLISNDYSLMSILAFGFGGVLLLQALSTALRSLVIMLLGNQLSLQMNSNLVRHLFKLPMDFFEKRHIGDVVSRFRSLDSLKNLLTTTLIESLVDGLIVIGLLVMMYIYSVDLMLLVLAASGLYLIVRSVSYQKLRSVSRENIVCTAKKDSNFMESVRGIQSIKLFTKESDRLNLFDNYNVDTANTSIKVERLRVLFSWTSMLIFGLENILVIYYGASMVMENLLTVGMLLAFVSYKTQFEQKISNLIDKYIEFKMCSLHLERLGDITLTQEEADLGEVDEEFDVTGSLRMNKICFSYSDEEPDVLSEINLSVKPGESVAIVGPSGCGKSTLMKVMLGLLKPTSGAVMVDDQDIRKTGLLNFRSQIASVLQNDQLLSGTIMENISFFSQDPDKSWAEECAQLAGIHKDILLLPMGYRSLIGDMGSSLSGGQVQRLLLARALYKRPKILFLDEATSSLDLHAEQHVNNSIRKLNITRVMIAHRPQTIMSADRIIKFVKGECIEVNKEDYGKARRVDNLPTHTMPVASSAR</sequence>
<keyword evidence="3" id="KW-1003">Cell membrane</keyword>
<dbReference type="Pfam" id="PF00005">
    <property type="entry name" value="ABC_tran"/>
    <property type="match status" value="1"/>
</dbReference>
<keyword evidence="7 9" id="KW-1133">Transmembrane helix</keyword>
<dbReference type="PANTHER" id="PTHR24221:SF606">
    <property type="entry name" value="COLICIN V SECRETION-PROCESSING ATP-BINDING PROTEIN"/>
    <property type="match status" value="1"/>
</dbReference>
<name>A0A553JQH7_SHEHA</name>
<comment type="subcellular location">
    <subcellularLocation>
        <location evidence="1">Cell membrane</location>
        <topology evidence="1">Multi-pass membrane protein</topology>
    </subcellularLocation>
</comment>
<feature type="transmembrane region" description="Helical" evidence="9">
    <location>
        <begin position="171"/>
        <end position="192"/>
    </location>
</feature>
<dbReference type="InterPro" id="IPR027417">
    <property type="entry name" value="P-loop_NTPase"/>
</dbReference>
<protein>
    <submittedName>
        <fullName evidence="13">Peptidase domain-containing ABC transporter</fullName>
    </submittedName>
</protein>
<dbReference type="InterPro" id="IPR036640">
    <property type="entry name" value="ABC1_TM_sf"/>
</dbReference>
<dbReference type="InterPro" id="IPR005074">
    <property type="entry name" value="Peptidase_C39"/>
</dbReference>
<evidence type="ECO:0000256" key="9">
    <source>
        <dbReference type="SAM" id="Phobius"/>
    </source>
</evidence>
<dbReference type="GO" id="GO:0006508">
    <property type="term" value="P:proteolysis"/>
    <property type="evidence" value="ECO:0007669"/>
    <property type="project" value="InterPro"/>
</dbReference>
<dbReference type="Gene3D" id="3.90.70.10">
    <property type="entry name" value="Cysteine proteinases"/>
    <property type="match status" value="1"/>
</dbReference>
<dbReference type="SMART" id="SM00382">
    <property type="entry name" value="AAA"/>
    <property type="match status" value="1"/>
</dbReference>
<keyword evidence="2" id="KW-0813">Transport</keyword>
<dbReference type="GO" id="GO:0005886">
    <property type="term" value="C:plasma membrane"/>
    <property type="evidence" value="ECO:0007669"/>
    <property type="project" value="UniProtKB-SubCell"/>
</dbReference>
<dbReference type="PANTHER" id="PTHR24221">
    <property type="entry name" value="ATP-BINDING CASSETTE SUB-FAMILY B"/>
    <property type="match status" value="1"/>
</dbReference>
<feature type="transmembrane region" description="Helical" evidence="9">
    <location>
        <begin position="281"/>
        <end position="304"/>
    </location>
</feature>
<reference evidence="14" key="1">
    <citation type="submission" date="2019-07" db="EMBL/GenBank/DDBJ databases">
        <title>Shewanella sp. YLB-08 draft genomic sequence.</title>
        <authorList>
            <person name="Yu L."/>
        </authorList>
    </citation>
    <scope>NUCLEOTIDE SEQUENCE [LARGE SCALE GENOMIC DNA]</scope>
    <source>
        <strain evidence="14">JCM 20706</strain>
    </source>
</reference>
<dbReference type="Gene3D" id="3.40.50.300">
    <property type="entry name" value="P-loop containing nucleotide triphosphate hydrolases"/>
    <property type="match status" value="1"/>
</dbReference>
<feature type="domain" description="ABC transporter" evidence="10">
    <location>
        <begin position="486"/>
        <end position="719"/>
    </location>
</feature>
<evidence type="ECO:0000313" key="14">
    <source>
        <dbReference type="Proteomes" id="UP000318126"/>
    </source>
</evidence>
<evidence type="ECO:0000313" key="13">
    <source>
        <dbReference type="EMBL" id="TRY14735.1"/>
    </source>
</evidence>
<evidence type="ECO:0000256" key="1">
    <source>
        <dbReference type="ARBA" id="ARBA00004651"/>
    </source>
</evidence>
<dbReference type="PROSITE" id="PS50990">
    <property type="entry name" value="PEPTIDASE_C39"/>
    <property type="match status" value="1"/>
</dbReference>